<reference evidence="3" key="1">
    <citation type="submission" date="2018-05" db="EMBL/GenBank/DDBJ databases">
        <authorList>
            <person name="Lu D."/>
        </authorList>
    </citation>
    <scope>NUCLEOTIDE SEQUENCE [LARGE SCALE GENOMIC DNA]</scope>
    <source>
        <strain evidence="3">F01</strain>
    </source>
</reference>
<dbReference type="EMBL" id="QFWX01000013">
    <property type="protein sequence ID" value="PXX88376.1"/>
    <property type="molecule type" value="Genomic_DNA"/>
</dbReference>
<feature type="transmembrane region" description="Helical" evidence="1">
    <location>
        <begin position="106"/>
        <end position="128"/>
    </location>
</feature>
<organism evidence="2 3">
    <name type="scientific">Marinobacter vulgaris</name>
    <dbReference type="NCBI Taxonomy" id="1928331"/>
    <lineage>
        <taxon>Bacteria</taxon>
        <taxon>Pseudomonadati</taxon>
        <taxon>Pseudomonadota</taxon>
        <taxon>Gammaproteobacteria</taxon>
        <taxon>Pseudomonadales</taxon>
        <taxon>Marinobacteraceae</taxon>
        <taxon>Marinobacter</taxon>
    </lineage>
</organism>
<dbReference type="RefSeq" id="WP_114614496.1">
    <property type="nucleotide sequence ID" value="NZ_QFWX01000013.1"/>
</dbReference>
<reference evidence="2 3" key="2">
    <citation type="submission" date="2018-06" db="EMBL/GenBank/DDBJ databases">
        <title>Marinobactersediminissp. nov, a moderately halophilic bacterium isolated from marine solar saltern.</title>
        <authorList>
            <person name="Zhang Y."/>
        </authorList>
    </citation>
    <scope>NUCLEOTIDE SEQUENCE [LARGE SCALE GENOMIC DNA]</scope>
    <source>
        <strain evidence="2 3">F01</strain>
    </source>
</reference>
<keyword evidence="1" id="KW-0812">Transmembrane</keyword>
<evidence type="ECO:0000313" key="2">
    <source>
        <dbReference type="EMBL" id="PXX88376.1"/>
    </source>
</evidence>
<name>A0A2V3ZU56_9GAMM</name>
<keyword evidence="1" id="KW-0472">Membrane</keyword>
<evidence type="ECO:0000313" key="3">
    <source>
        <dbReference type="Proteomes" id="UP000253987"/>
    </source>
</evidence>
<sequence length="163" mass="18100">MISFMIVRWGVPVFGGVMLYMVVGLCLGLFAPGVMSGIMGSINGFFDFIFSQVSYFIPHDMYIAKEEWITGSAETGGILRTHYTEFGRTYNEMHDWFTGLPTYGNALVGASIAFYFVFEIIVFTLLAISTVRRGGKVNLNQGTEMITPEATDGSWVMGGRKKK</sequence>
<keyword evidence="1" id="KW-1133">Transmembrane helix</keyword>
<evidence type="ECO:0000256" key="1">
    <source>
        <dbReference type="SAM" id="Phobius"/>
    </source>
</evidence>
<proteinExistence type="predicted"/>
<accession>A0A2V3ZU56</accession>
<dbReference type="AlphaFoldDB" id="A0A2V3ZU56"/>
<comment type="caution">
    <text evidence="2">The sequence shown here is derived from an EMBL/GenBank/DDBJ whole genome shotgun (WGS) entry which is preliminary data.</text>
</comment>
<protein>
    <submittedName>
        <fullName evidence="2">Uncharacterized protein</fullName>
    </submittedName>
</protein>
<dbReference type="Proteomes" id="UP000253987">
    <property type="component" value="Unassembled WGS sequence"/>
</dbReference>
<keyword evidence="3" id="KW-1185">Reference proteome</keyword>
<feature type="transmembrane region" description="Helical" evidence="1">
    <location>
        <begin position="6"/>
        <end position="31"/>
    </location>
</feature>
<gene>
    <name evidence="2" type="ORF">DIT71_17360</name>
</gene>